<organism evidence="6 7">
    <name type="scientific">Marinobacter halodurans</name>
    <dbReference type="NCBI Taxonomy" id="2528979"/>
    <lineage>
        <taxon>Bacteria</taxon>
        <taxon>Pseudomonadati</taxon>
        <taxon>Pseudomonadota</taxon>
        <taxon>Gammaproteobacteria</taxon>
        <taxon>Pseudomonadales</taxon>
        <taxon>Marinobacteraceae</taxon>
        <taxon>Marinobacter</taxon>
    </lineage>
</organism>
<evidence type="ECO:0000313" key="6">
    <source>
        <dbReference type="EMBL" id="TBW54872.1"/>
    </source>
</evidence>
<dbReference type="PANTHER" id="PTHR46491:SF3">
    <property type="entry name" value="CDGSH IRON-SULFUR DOMAIN-CONTAINING PROTEIN 3, MITOCHONDRIAL"/>
    <property type="match status" value="1"/>
</dbReference>
<keyword evidence="7" id="KW-1185">Reference proteome</keyword>
<feature type="domain" description="Iron-binding zinc finger CDGSH type" evidence="5">
    <location>
        <begin position="49"/>
        <end position="80"/>
    </location>
</feature>
<dbReference type="RefSeq" id="WP_131482231.1">
    <property type="nucleotide sequence ID" value="NZ_SJDL01000018.1"/>
</dbReference>
<evidence type="ECO:0000256" key="3">
    <source>
        <dbReference type="ARBA" id="ARBA00023004"/>
    </source>
</evidence>
<dbReference type="Proteomes" id="UP000313645">
    <property type="component" value="Unassembled WGS sequence"/>
</dbReference>
<evidence type="ECO:0000256" key="4">
    <source>
        <dbReference type="ARBA" id="ARBA00023014"/>
    </source>
</evidence>
<evidence type="ECO:0000313" key="7">
    <source>
        <dbReference type="Proteomes" id="UP000313645"/>
    </source>
</evidence>
<evidence type="ECO:0000259" key="5">
    <source>
        <dbReference type="SMART" id="SM00704"/>
    </source>
</evidence>
<dbReference type="Gene3D" id="3.40.5.90">
    <property type="entry name" value="CDGSH iron-sulfur domain, mitoNEET-type"/>
    <property type="match status" value="2"/>
</dbReference>
<reference evidence="6 7" key="1">
    <citation type="submission" date="2019-02" db="EMBL/GenBank/DDBJ databases">
        <title>Marinobacter halodurans sp. nov., a marine bacterium isolated from sea tidal flat.</title>
        <authorList>
            <person name="Yoo Y."/>
            <person name="Lee D.W."/>
            <person name="Kim B.S."/>
            <person name="Kim J.-J."/>
        </authorList>
    </citation>
    <scope>NUCLEOTIDE SEQUENCE [LARGE SCALE GENOMIC DNA]</scope>
    <source>
        <strain evidence="6 7">YJ-S3-2</strain>
    </source>
</reference>
<gene>
    <name evidence="6" type="ORF">EZI54_12545</name>
</gene>
<accession>A0ABY1ZM70</accession>
<dbReference type="EMBL" id="SJDL01000018">
    <property type="protein sequence ID" value="TBW54872.1"/>
    <property type="molecule type" value="Genomic_DNA"/>
</dbReference>
<keyword evidence="4" id="KW-0411">Iron-sulfur</keyword>
<dbReference type="PANTHER" id="PTHR46491">
    <property type="entry name" value="CDGSH IRON SULFUR DOMAIN PROTEIN HOMOLOG"/>
    <property type="match status" value="1"/>
</dbReference>
<comment type="caution">
    <text evidence="6">The sequence shown here is derived from an EMBL/GenBank/DDBJ whole genome shotgun (WGS) entry which is preliminary data.</text>
</comment>
<keyword evidence="1" id="KW-0001">2Fe-2S</keyword>
<evidence type="ECO:0000256" key="1">
    <source>
        <dbReference type="ARBA" id="ARBA00022714"/>
    </source>
</evidence>
<dbReference type="InterPro" id="IPR042216">
    <property type="entry name" value="MitoNEET_CISD"/>
</dbReference>
<protein>
    <submittedName>
        <fullName evidence="6">CDGSH iron-sulfur domain-containing protein</fullName>
    </submittedName>
</protein>
<dbReference type="SMART" id="SM00704">
    <property type="entry name" value="ZnF_CDGSH"/>
    <property type="match status" value="2"/>
</dbReference>
<name>A0ABY1ZM70_9GAMM</name>
<dbReference type="InterPro" id="IPR052950">
    <property type="entry name" value="CISD"/>
</dbReference>
<dbReference type="Pfam" id="PF09360">
    <property type="entry name" value="zf-CDGSH"/>
    <property type="match status" value="2"/>
</dbReference>
<proteinExistence type="predicted"/>
<evidence type="ECO:0000256" key="2">
    <source>
        <dbReference type="ARBA" id="ARBA00022723"/>
    </source>
</evidence>
<feature type="domain" description="Iron-binding zinc finger CDGSH type" evidence="5">
    <location>
        <begin position="11"/>
        <end position="48"/>
    </location>
</feature>
<keyword evidence="2" id="KW-0479">Metal-binding</keyword>
<dbReference type="InterPro" id="IPR018967">
    <property type="entry name" value="FeS-contain_CDGSH-typ"/>
</dbReference>
<sequence>MPDDTPRIARTTPCAVLVEAGKTYFWCACGRSQHQPFCDGSHKATGLRPVKFVAEREEWVWFCGCKQTGSAPFCDGTHKTL</sequence>
<keyword evidence="3" id="KW-0408">Iron</keyword>